<comment type="caution">
    <text evidence="2">The sequence shown here is derived from an EMBL/GenBank/DDBJ whole genome shotgun (WGS) entry which is preliminary data.</text>
</comment>
<keyword evidence="3" id="KW-1185">Reference proteome</keyword>
<evidence type="ECO:0000313" key="3">
    <source>
        <dbReference type="Proteomes" id="UP000600026"/>
    </source>
</evidence>
<proteinExistence type="predicted"/>
<accession>A0A919H432</accession>
<evidence type="ECO:0008006" key="4">
    <source>
        <dbReference type="Google" id="ProtNLM"/>
    </source>
</evidence>
<organism evidence="2 3">
    <name type="scientific">Streptomyces xanthophaeus</name>
    <dbReference type="NCBI Taxonomy" id="67385"/>
    <lineage>
        <taxon>Bacteria</taxon>
        <taxon>Bacillati</taxon>
        <taxon>Actinomycetota</taxon>
        <taxon>Actinomycetes</taxon>
        <taxon>Kitasatosporales</taxon>
        <taxon>Streptomycetaceae</taxon>
        <taxon>Streptomyces</taxon>
    </lineage>
</organism>
<feature type="chain" id="PRO_5036896119" description="Secreted protein" evidence="1">
    <location>
        <begin position="38"/>
        <end position="144"/>
    </location>
</feature>
<protein>
    <recommendedName>
        <fullName evidence="4">Secreted protein</fullName>
    </recommendedName>
</protein>
<dbReference type="RefSeq" id="WP_031148726.1">
    <property type="nucleotide sequence ID" value="NZ_BNEE01000006.1"/>
</dbReference>
<dbReference type="EMBL" id="BNEE01000006">
    <property type="protein sequence ID" value="GHI89986.1"/>
    <property type="molecule type" value="Genomic_DNA"/>
</dbReference>
<dbReference type="AlphaFoldDB" id="A0A919H432"/>
<evidence type="ECO:0000313" key="2">
    <source>
        <dbReference type="EMBL" id="GHI89986.1"/>
    </source>
</evidence>
<gene>
    <name evidence="2" type="ORF">Sxan_73500</name>
</gene>
<reference evidence="2" key="1">
    <citation type="submission" date="2020-09" db="EMBL/GenBank/DDBJ databases">
        <title>Whole genome shotgun sequence of Streptomyces xanthophaeus NBRC 12829.</title>
        <authorList>
            <person name="Komaki H."/>
            <person name="Tamura T."/>
        </authorList>
    </citation>
    <scope>NUCLEOTIDE SEQUENCE</scope>
    <source>
        <strain evidence="2">NBRC 12829</strain>
    </source>
</reference>
<evidence type="ECO:0000256" key="1">
    <source>
        <dbReference type="SAM" id="SignalP"/>
    </source>
</evidence>
<dbReference type="PROSITE" id="PS51318">
    <property type="entry name" value="TAT"/>
    <property type="match status" value="1"/>
</dbReference>
<name>A0A919H432_9ACTN</name>
<sequence length="144" mass="15090">MSTLNVHSRFARRTAATTAAVAALAGLTLAAAPASVAAPSAAAACTLSIEEPHLDGGRILSQARMNNCNGQYNRATVTLYRGNIGWGGSIYWSVMDQRNTDLDQFTTSLYVQKGCDAGIWRAEVRATGKSSKTISSGMKTTGGC</sequence>
<dbReference type="InterPro" id="IPR006311">
    <property type="entry name" value="TAT_signal"/>
</dbReference>
<dbReference type="Proteomes" id="UP000600026">
    <property type="component" value="Unassembled WGS sequence"/>
</dbReference>
<keyword evidence="1" id="KW-0732">Signal</keyword>
<feature type="signal peptide" evidence="1">
    <location>
        <begin position="1"/>
        <end position="37"/>
    </location>
</feature>